<name>A0A9D4JDA5_DREPO</name>
<reference evidence="1" key="2">
    <citation type="submission" date="2020-11" db="EMBL/GenBank/DDBJ databases">
        <authorList>
            <person name="McCartney M.A."/>
            <person name="Auch B."/>
            <person name="Kono T."/>
            <person name="Mallez S."/>
            <person name="Becker A."/>
            <person name="Gohl D.M."/>
            <person name="Silverstein K.A.T."/>
            <person name="Koren S."/>
            <person name="Bechman K.B."/>
            <person name="Herman A."/>
            <person name="Abrahante J.E."/>
            <person name="Garbe J."/>
        </authorList>
    </citation>
    <scope>NUCLEOTIDE SEQUENCE</scope>
    <source>
        <strain evidence="1">Duluth1</strain>
        <tissue evidence="1">Whole animal</tissue>
    </source>
</reference>
<evidence type="ECO:0000313" key="2">
    <source>
        <dbReference type="Proteomes" id="UP000828390"/>
    </source>
</evidence>
<keyword evidence="2" id="KW-1185">Reference proteome</keyword>
<dbReference type="Proteomes" id="UP000828390">
    <property type="component" value="Unassembled WGS sequence"/>
</dbReference>
<protein>
    <submittedName>
        <fullName evidence="1">Uncharacterized protein</fullName>
    </submittedName>
</protein>
<organism evidence="1 2">
    <name type="scientific">Dreissena polymorpha</name>
    <name type="common">Zebra mussel</name>
    <name type="synonym">Mytilus polymorpha</name>
    <dbReference type="NCBI Taxonomy" id="45954"/>
    <lineage>
        <taxon>Eukaryota</taxon>
        <taxon>Metazoa</taxon>
        <taxon>Spiralia</taxon>
        <taxon>Lophotrochozoa</taxon>
        <taxon>Mollusca</taxon>
        <taxon>Bivalvia</taxon>
        <taxon>Autobranchia</taxon>
        <taxon>Heteroconchia</taxon>
        <taxon>Euheterodonta</taxon>
        <taxon>Imparidentia</taxon>
        <taxon>Neoheterodontei</taxon>
        <taxon>Myida</taxon>
        <taxon>Dreissenoidea</taxon>
        <taxon>Dreissenidae</taxon>
        <taxon>Dreissena</taxon>
    </lineage>
</organism>
<dbReference type="EMBL" id="JAIWYP010000006">
    <property type="protein sequence ID" value="KAH3808716.1"/>
    <property type="molecule type" value="Genomic_DNA"/>
</dbReference>
<gene>
    <name evidence="1" type="ORF">DPMN_137073</name>
</gene>
<sequence length="344" mass="39308">MSKHFKLIGNELCKNIDVLQPVPKNEIDWEKCVLCQEFTEDPLKCPATSRKTNAHKEKYYRSLKDDIRNNSKLNDVPLHIRFVQLEQHVFTLSDAFSTNHAKWHKLCRRNTGKTNAQRAVKRKADSDTSQQVTPAKLTRLSTGAAAKSEQGKCFFCGDSNGILHQVSTFEMDRSVRKYAFELQDTVLLAKLSVGDMISQESVYHLKCYRDLFHQKRKDDFDNEAIILAKAANIIRKDMFSQEKYVLNGFLKKGCQEDSTPCSLQALIAMLLGCTNINSQSENIVETQAQLTIVQLIKFNSTIRRRQGSTGIHSAKDRECPLPIYVGMLVHAKTRKRCQSRITEY</sequence>
<comment type="caution">
    <text evidence="1">The sequence shown here is derived from an EMBL/GenBank/DDBJ whole genome shotgun (WGS) entry which is preliminary data.</text>
</comment>
<proteinExistence type="predicted"/>
<dbReference type="PANTHER" id="PTHR47018">
    <property type="entry name" value="CXC DOMAIN-CONTAINING PROTEIN-RELATED"/>
    <property type="match status" value="1"/>
</dbReference>
<evidence type="ECO:0000313" key="1">
    <source>
        <dbReference type="EMBL" id="KAH3808716.1"/>
    </source>
</evidence>
<accession>A0A9D4JDA5</accession>
<reference evidence="1" key="1">
    <citation type="journal article" date="2019" name="bioRxiv">
        <title>The Genome of the Zebra Mussel, Dreissena polymorpha: A Resource for Invasive Species Research.</title>
        <authorList>
            <person name="McCartney M.A."/>
            <person name="Auch B."/>
            <person name="Kono T."/>
            <person name="Mallez S."/>
            <person name="Zhang Y."/>
            <person name="Obille A."/>
            <person name="Becker A."/>
            <person name="Abrahante J.E."/>
            <person name="Garbe J."/>
            <person name="Badalamenti J.P."/>
            <person name="Herman A."/>
            <person name="Mangelson H."/>
            <person name="Liachko I."/>
            <person name="Sullivan S."/>
            <person name="Sone E.D."/>
            <person name="Koren S."/>
            <person name="Silverstein K.A.T."/>
            <person name="Beckman K.B."/>
            <person name="Gohl D.M."/>
        </authorList>
    </citation>
    <scope>NUCLEOTIDE SEQUENCE</scope>
    <source>
        <strain evidence="1">Duluth1</strain>
        <tissue evidence="1">Whole animal</tissue>
    </source>
</reference>
<dbReference type="AlphaFoldDB" id="A0A9D4JDA5"/>